<dbReference type="SUPFAM" id="SSF51445">
    <property type="entry name" value="(Trans)glycosidases"/>
    <property type="match status" value="1"/>
</dbReference>
<dbReference type="RefSeq" id="WP_021924860.1">
    <property type="nucleotide sequence ID" value="NZ_JACOOT010000004.1"/>
</dbReference>
<dbReference type="PANTHER" id="PTHR37836:SF2">
    <property type="entry name" value="DUF4038 DOMAIN-CONTAINING PROTEIN"/>
    <property type="match status" value="1"/>
</dbReference>
<gene>
    <name evidence="4" type="ORF">H8S54_01895</name>
</gene>
<evidence type="ECO:0000313" key="4">
    <source>
        <dbReference type="EMBL" id="MBC5649905.1"/>
    </source>
</evidence>
<dbReference type="Pfam" id="PF16586">
    <property type="entry name" value="DUF5060"/>
    <property type="match status" value="1"/>
</dbReference>
<evidence type="ECO:0000259" key="2">
    <source>
        <dbReference type="Pfam" id="PF16586"/>
    </source>
</evidence>
<feature type="domain" description="Apiosidase-like catalytic" evidence="1">
    <location>
        <begin position="116"/>
        <end position="387"/>
    </location>
</feature>
<dbReference type="InterPro" id="IPR041239">
    <property type="entry name" value="DUF5605"/>
</dbReference>
<dbReference type="InterPro" id="IPR017853">
    <property type="entry name" value="GH"/>
</dbReference>
<reference evidence="4 5" key="1">
    <citation type="submission" date="2020-08" db="EMBL/GenBank/DDBJ databases">
        <title>Genome public.</title>
        <authorList>
            <person name="Liu C."/>
            <person name="Sun Q."/>
        </authorList>
    </citation>
    <scope>NUCLEOTIDE SEQUENCE [LARGE SCALE GENOMIC DNA]</scope>
    <source>
        <strain evidence="4 5">BX17</strain>
    </source>
</reference>
<dbReference type="PANTHER" id="PTHR37836">
    <property type="entry name" value="LMO1036 PROTEIN"/>
    <property type="match status" value="1"/>
</dbReference>
<dbReference type="AlphaFoldDB" id="A0A8I0AFT4"/>
<evidence type="ECO:0000313" key="5">
    <source>
        <dbReference type="Proteomes" id="UP000652847"/>
    </source>
</evidence>
<organism evidence="4 5">
    <name type="scientific">Blautia segnis</name>
    <dbReference type="NCBI Taxonomy" id="2763030"/>
    <lineage>
        <taxon>Bacteria</taxon>
        <taxon>Bacillati</taxon>
        <taxon>Bacillota</taxon>
        <taxon>Clostridia</taxon>
        <taxon>Lachnospirales</taxon>
        <taxon>Lachnospiraceae</taxon>
        <taxon>Blautia</taxon>
    </lineage>
</organism>
<keyword evidence="5" id="KW-1185">Reference proteome</keyword>
<dbReference type="Pfam" id="PF18310">
    <property type="entry name" value="DUF5605"/>
    <property type="match status" value="1"/>
</dbReference>
<dbReference type="Gene3D" id="2.60.40.10">
    <property type="entry name" value="Immunoglobulins"/>
    <property type="match status" value="1"/>
</dbReference>
<protein>
    <submittedName>
        <fullName evidence="4">DUF5605 domain-containing protein</fullName>
    </submittedName>
</protein>
<dbReference type="Proteomes" id="UP000652847">
    <property type="component" value="Unassembled WGS sequence"/>
</dbReference>
<name>A0A8I0AFT4_9FIRM</name>
<dbReference type="EMBL" id="JACOOT010000004">
    <property type="protein sequence ID" value="MBC5649905.1"/>
    <property type="molecule type" value="Genomic_DNA"/>
</dbReference>
<comment type="caution">
    <text evidence="4">The sequence shown here is derived from an EMBL/GenBank/DDBJ whole genome shotgun (WGS) entry which is preliminary data.</text>
</comment>
<evidence type="ECO:0000259" key="1">
    <source>
        <dbReference type="Pfam" id="PF13204"/>
    </source>
</evidence>
<dbReference type="Pfam" id="PF13204">
    <property type="entry name" value="Apiosidase"/>
    <property type="match status" value="1"/>
</dbReference>
<proteinExistence type="predicted"/>
<dbReference type="InterPro" id="IPR013783">
    <property type="entry name" value="Ig-like_fold"/>
</dbReference>
<feature type="domain" description="DUF5605" evidence="3">
    <location>
        <begin position="427"/>
        <end position="499"/>
    </location>
</feature>
<dbReference type="InterPro" id="IPR025277">
    <property type="entry name" value="Apiosidase-like_cat_dom"/>
</dbReference>
<dbReference type="Gene3D" id="2.60.40.3950">
    <property type="match status" value="1"/>
</dbReference>
<sequence length="502" mass="58905">MAKTVEKYKVFDLELSGTSQGNPFQDVQLTADFSNGIQKLTVKGFYKDQGKYGIRFMPQAEGNWTYETHSSDPQLDGQTGEFLCTPAAAGNHGRVCLKKDVLPKKEVNFYVTEDEFHFAYEDGTRFQPFGTTCYAWVNQSEQVQEQTLETLKNAPFNKIRMCIFPKFYTYNTTDPERYAFQGNAKDGFDFSRFDNVFFENLEKRIQQLDELGIEADIILLHPYDRWGFSKMTKEQDIFYLSYAARRLSHFKNIWWSMANEYDLMPQKTVEDWDTYARVVMENDPYGHLRSIHNCVPLFDHNRSWITHVSVQRVDVYKTAEMVTDWRNQYRKPVIVDEVGYEGNIDFGWGCLTAQELTRRFWEGCMRGGYLSHGETYVDQGDQIWWAHGGTLHGESTARIAFLKEQMAQLPDDIQPLTLTPENHEENWDSVCLHDGESYFLYYYGFFRPLYRNYTLPAGKKYKIELIDTWNMTTEELPEVYEGKIRIKMGARQYMAVRMKEVK</sequence>
<accession>A0A8I0AFT4</accession>
<dbReference type="Gene3D" id="3.20.20.80">
    <property type="entry name" value="Glycosidases"/>
    <property type="match status" value="1"/>
</dbReference>
<dbReference type="InterPro" id="IPR032260">
    <property type="entry name" value="DUF5060"/>
</dbReference>
<evidence type="ECO:0000259" key="3">
    <source>
        <dbReference type="Pfam" id="PF18310"/>
    </source>
</evidence>
<feature type="domain" description="DUF5060" evidence="2">
    <location>
        <begin position="4"/>
        <end position="70"/>
    </location>
</feature>